<dbReference type="EMBL" id="UFUW01000001">
    <property type="protein sequence ID" value="SUX19428.1"/>
    <property type="molecule type" value="Genomic_DNA"/>
</dbReference>
<protein>
    <recommendedName>
        <fullName evidence="5">Lipoprotein</fullName>
    </recommendedName>
</protein>
<proteinExistence type="predicted"/>
<feature type="compositionally biased region" description="Polar residues" evidence="1">
    <location>
        <begin position="37"/>
        <end position="57"/>
    </location>
</feature>
<gene>
    <name evidence="3" type="ORF">NCTC13294_00510</name>
</gene>
<dbReference type="OrthoDB" id="660752at2"/>
<dbReference type="RefSeq" id="WP_115610791.1">
    <property type="nucleotide sequence ID" value="NZ_JBHLZC010000001.1"/>
</dbReference>
<evidence type="ECO:0008006" key="5">
    <source>
        <dbReference type="Google" id="ProtNLM"/>
    </source>
</evidence>
<evidence type="ECO:0000313" key="4">
    <source>
        <dbReference type="Proteomes" id="UP000254572"/>
    </source>
</evidence>
<dbReference type="Proteomes" id="UP000254572">
    <property type="component" value="Unassembled WGS sequence"/>
</dbReference>
<accession>A0A381E0Z4</accession>
<evidence type="ECO:0000256" key="1">
    <source>
        <dbReference type="SAM" id="MobiDB-lite"/>
    </source>
</evidence>
<sequence>MNSKHSVLWLLCLSTAFGLSACDGGSKAPAPKKEEQAQNQNAIAPTDSKQQTESQNNFLSDTQALQAAEDTLKSLPQFSGKPLNIFQSIEFHGGGQPKIEVDIQDPEKSDNIDHYIYQNGQWGEPQPVQITGGGNMKDNVFPLDKIKFATVAIVAQNWHDKAKEVEAKKNEPDFILFKLLVDNQELQWITPDIDSPRAQYRALFNLDGSLKELKKQ</sequence>
<evidence type="ECO:0000313" key="3">
    <source>
        <dbReference type="EMBL" id="SUX19428.1"/>
    </source>
</evidence>
<dbReference type="AlphaFoldDB" id="A0A381E0Z4"/>
<evidence type="ECO:0000256" key="2">
    <source>
        <dbReference type="SAM" id="SignalP"/>
    </source>
</evidence>
<name>A0A381E0Z4_9GAMM</name>
<keyword evidence="4" id="KW-1185">Reference proteome</keyword>
<feature type="chain" id="PRO_5016838621" description="Lipoprotein" evidence="2">
    <location>
        <begin position="22"/>
        <end position="216"/>
    </location>
</feature>
<keyword evidence="2" id="KW-0732">Signal</keyword>
<reference evidence="3 4" key="1">
    <citation type="submission" date="2018-06" db="EMBL/GenBank/DDBJ databases">
        <authorList>
            <consortium name="Pathogen Informatics"/>
            <person name="Doyle S."/>
        </authorList>
    </citation>
    <scope>NUCLEOTIDE SEQUENCE [LARGE SCALE GENOMIC DNA]</scope>
    <source>
        <strain evidence="3 4">NCTC13294</strain>
    </source>
</reference>
<dbReference type="PROSITE" id="PS51257">
    <property type="entry name" value="PROKAR_LIPOPROTEIN"/>
    <property type="match status" value="1"/>
</dbReference>
<organism evidence="3 4">
    <name type="scientific">Cardiobacterium valvarum</name>
    <dbReference type="NCBI Taxonomy" id="194702"/>
    <lineage>
        <taxon>Bacteria</taxon>
        <taxon>Pseudomonadati</taxon>
        <taxon>Pseudomonadota</taxon>
        <taxon>Gammaproteobacteria</taxon>
        <taxon>Cardiobacteriales</taxon>
        <taxon>Cardiobacteriaceae</taxon>
        <taxon>Cardiobacterium</taxon>
    </lineage>
</organism>
<feature type="region of interest" description="Disordered" evidence="1">
    <location>
        <begin position="24"/>
        <end position="57"/>
    </location>
</feature>
<feature type="signal peptide" evidence="2">
    <location>
        <begin position="1"/>
        <end position="21"/>
    </location>
</feature>